<dbReference type="GO" id="GO:0016787">
    <property type="term" value="F:hydrolase activity"/>
    <property type="evidence" value="ECO:0007669"/>
    <property type="project" value="UniProtKB-KW"/>
</dbReference>
<dbReference type="EMBL" id="JADMKU010000001">
    <property type="protein sequence ID" value="MBR9649560.1"/>
    <property type="molecule type" value="Genomic_DNA"/>
</dbReference>
<keyword evidence="1 2" id="KW-0238">DNA-binding</keyword>
<name>A0ABS5HKN4_9RHOB</name>
<dbReference type="PROSITE" id="PS51755">
    <property type="entry name" value="OMPR_PHOB"/>
    <property type="match status" value="1"/>
</dbReference>
<dbReference type="Gene3D" id="1.10.10.10">
    <property type="entry name" value="Winged helix-like DNA-binding domain superfamily/Winged helix DNA-binding domain"/>
    <property type="match status" value="1"/>
</dbReference>
<reference evidence="5 6" key="1">
    <citation type="journal article" date="2021" name="Arch. Microbiol.">
        <title>Thalassobius aquimarinus sp. nov., isolated from the Sea of Japan seashore.</title>
        <authorList>
            <person name="Kurilenko V.V."/>
            <person name="Romanenko L.A."/>
            <person name="Chernysheva N.Y."/>
            <person name="Velansky P.V."/>
            <person name="Tekutyeva L.A."/>
            <person name="Isaeva M.P."/>
            <person name="Mikhailov V.V."/>
        </authorList>
    </citation>
    <scope>NUCLEOTIDE SEQUENCE [LARGE SCALE GENOMIC DNA]</scope>
    <source>
        <strain evidence="5 6">KMM 8518</strain>
    </source>
</reference>
<proteinExistence type="predicted"/>
<dbReference type="SMART" id="SM00862">
    <property type="entry name" value="Trans_reg_C"/>
    <property type="match status" value="1"/>
</dbReference>
<organism evidence="5 6">
    <name type="scientific">Thalassovita aquimarina</name>
    <dbReference type="NCBI Taxonomy" id="2785917"/>
    <lineage>
        <taxon>Bacteria</taxon>
        <taxon>Pseudomonadati</taxon>
        <taxon>Pseudomonadota</taxon>
        <taxon>Alphaproteobacteria</taxon>
        <taxon>Rhodobacterales</taxon>
        <taxon>Roseobacteraceae</taxon>
        <taxon>Thalassovita</taxon>
    </lineage>
</organism>
<comment type="caution">
    <text evidence="5">The sequence shown here is derived from an EMBL/GenBank/DDBJ whole genome shotgun (WGS) entry which is preliminary data.</text>
</comment>
<dbReference type="Pfam" id="PF00486">
    <property type="entry name" value="Trans_reg_C"/>
    <property type="match status" value="1"/>
</dbReference>
<dbReference type="InterPro" id="IPR000073">
    <property type="entry name" value="AB_hydrolase_1"/>
</dbReference>
<feature type="domain" description="OmpR/PhoB-type" evidence="4">
    <location>
        <begin position="1"/>
        <end position="98"/>
    </location>
</feature>
<dbReference type="InterPro" id="IPR029058">
    <property type="entry name" value="AB_hydrolase_fold"/>
</dbReference>
<evidence type="ECO:0000313" key="6">
    <source>
        <dbReference type="Proteomes" id="UP001195941"/>
    </source>
</evidence>
<dbReference type="SUPFAM" id="SSF53474">
    <property type="entry name" value="alpha/beta-Hydrolases"/>
    <property type="match status" value="1"/>
</dbReference>
<dbReference type="CDD" id="cd00383">
    <property type="entry name" value="trans_reg_C"/>
    <property type="match status" value="1"/>
</dbReference>
<dbReference type="RefSeq" id="WP_212699072.1">
    <property type="nucleotide sequence ID" value="NZ_JBFEWH010000039.1"/>
</dbReference>
<keyword evidence="6" id="KW-1185">Reference proteome</keyword>
<evidence type="ECO:0000256" key="1">
    <source>
        <dbReference type="ARBA" id="ARBA00023125"/>
    </source>
</evidence>
<evidence type="ECO:0000256" key="3">
    <source>
        <dbReference type="SAM" id="MobiDB-lite"/>
    </source>
</evidence>
<evidence type="ECO:0000256" key="2">
    <source>
        <dbReference type="PROSITE-ProRule" id="PRU01091"/>
    </source>
</evidence>
<dbReference type="InterPro" id="IPR036388">
    <property type="entry name" value="WH-like_DNA-bd_sf"/>
</dbReference>
<evidence type="ECO:0000259" key="4">
    <source>
        <dbReference type="PROSITE" id="PS51755"/>
    </source>
</evidence>
<protein>
    <submittedName>
        <fullName evidence="5">Alpha/beta fold hydrolase</fullName>
    </submittedName>
</protein>
<dbReference type="InterPro" id="IPR050471">
    <property type="entry name" value="AB_hydrolase"/>
</dbReference>
<dbReference type="InterPro" id="IPR001867">
    <property type="entry name" value="OmpR/PhoB-type_DNA-bd"/>
</dbReference>
<dbReference type="PRINTS" id="PR00111">
    <property type="entry name" value="ABHYDROLASE"/>
</dbReference>
<dbReference type="PANTHER" id="PTHR43433:SF5">
    <property type="entry name" value="AB HYDROLASE-1 DOMAIN-CONTAINING PROTEIN"/>
    <property type="match status" value="1"/>
</dbReference>
<evidence type="ECO:0000313" key="5">
    <source>
        <dbReference type="EMBL" id="MBR9649560.1"/>
    </source>
</evidence>
<feature type="compositionally biased region" description="Polar residues" evidence="3">
    <location>
        <begin position="99"/>
        <end position="109"/>
    </location>
</feature>
<keyword evidence="5" id="KW-0378">Hydrolase</keyword>
<dbReference type="SUPFAM" id="SSF46894">
    <property type="entry name" value="C-terminal effector domain of the bipartite response regulators"/>
    <property type="match status" value="1"/>
</dbReference>
<gene>
    <name evidence="5" type="ORF">IT775_00290</name>
</gene>
<dbReference type="Pfam" id="PF00561">
    <property type="entry name" value="Abhydrolase_1"/>
    <property type="match status" value="1"/>
</dbReference>
<sequence>MRYHFQDCCLDADRHRLTRNGQNIHVEPQVFDLLLCLLRASGEVVTRENLIDAVWRGRIVSEATISARISAARAAVGDTGKAQSVIRTVPRVGFQMASSVHTEDNNQGATALRAGGDRSVSSPVQQPSFKVRYATSRDGSTLAWASEGDGPPLIRAGHWLTHLDLDRSSQIWGPWLHRLGARRRLVRYDLRGTGMSDPDCGPFNLDAFAEDMLAVADAAGLETFSIFAASNSVAVSLAVAVRHPDRVTRIVSCGGYAQGASVRDGGKDAAMAEAMEQMIRNGWGQADSGFMHALTSMFAPGASDVELHELIQMQQNSTDAERAVHIREVIAKYDVTDLLERVPCPVLIVHSLRDSLHPFSQARLLARHLPDSEMLPLDSPNHILLPGEPAFARMMDAVDAFLSA</sequence>
<accession>A0ABS5HKN4</accession>
<feature type="region of interest" description="Disordered" evidence="3">
    <location>
        <begin position="99"/>
        <end position="124"/>
    </location>
</feature>
<dbReference type="Gene3D" id="3.40.50.1820">
    <property type="entry name" value="alpha/beta hydrolase"/>
    <property type="match status" value="1"/>
</dbReference>
<feature type="DNA-binding region" description="OmpR/PhoB-type" evidence="2">
    <location>
        <begin position="1"/>
        <end position="98"/>
    </location>
</feature>
<dbReference type="InterPro" id="IPR016032">
    <property type="entry name" value="Sig_transdc_resp-reg_C-effctor"/>
</dbReference>
<dbReference type="PANTHER" id="PTHR43433">
    <property type="entry name" value="HYDROLASE, ALPHA/BETA FOLD FAMILY PROTEIN"/>
    <property type="match status" value="1"/>
</dbReference>
<dbReference type="Proteomes" id="UP001195941">
    <property type="component" value="Unassembled WGS sequence"/>
</dbReference>